<dbReference type="GO" id="GO:0008270">
    <property type="term" value="F:zinc ion binding"/>
    <property type="evidence" value="ECO:0007669"/>
    <property type="project" value="UniProtKB-KW"/>
</dbReference>
<dbReference type="OrthoDB" id="406045at2759"/>
<dbReference type="PANTHER" id="PTHR31560">
    <property type="entry name" value="UPF0652 PROTEIN C16A11.03C-RELATED"/>
    <property type="match status" value="1"/>
</dbReference>
<keyword evidence="1" id="KW-0863">Zinc-finger</keyword>
<gene>
    <name evidence="4" type="ORF">BD626DRAFT_107894</name>
</gene>
<dbReference type="PROSITE" id="PS50119">
    <property type="entry name" value="ZF_BBOX"/>
    <property type="match status" value="1"/>
</dbReference>
<evidence type="ECO:0000256" key="2">
    <source>
        <dbReference type="SAM" id="MobiDB-lite"/>
    </source>
</evidence>
<keyword evidence="1" id="KW-0862">Zinc</keyword>
<evidence type="ECO:0000256" key="1">
    <source>
        <dbReference type="PROSITE-ProRule" id="PRU00024"/>
    </source>
</evidence>
<dbReference type="Proteomes" id="UP000320762">
    <property type="component" value="Unassembled WGS sequence"/>
</dbReference>
<dbReference type="EMBL" id="VDMD01000002">
    <property type="protein sequence ID" value="TRM67912.1"/>
    <property type="molecule type" value="Genomic_DNA"/>
</dbReference>
<dbReference type="CDD" id="cd20208">
    <property type="entry name" value="Bbox1_DUF2009"/>
    <property type="match status" value="1"/>
</dbReference>
<dbReference type="InterPro" id="IPR057668">
    <property type="entry name" value="E2_Ub-conjug_enz_C"/>
</dbReference>
<sequence>MDVDPPQANGGALSLENILGEDHETLEHPGLNGKPVGGWDEEATERPVAEGFCIECEDQPAQVHCDTCGDAYCEVCYAAQHRKGSRKRHAMRPLSEQPEKKAKNETGAVAEAATEADEGDSDDEEWVDAAPAPTGEPLGAAPAVGDSVGEWFVERAKYIPLRLTLGERKFLRLLEAALNVSEYTDKIDTIGFGLSKAKRIVQQIRELCAIMSGLLLAADYKQGQELFSDRDFDKNAEFYQRVFELGRRHKIMNPDKMRSTYGKLIYLLQDSQTAEVKDILNFSCVSPIKTVYTVLEEAEATDMLREDMITVATKEIYSEGRARRDIQKDIKAKERAIEQLASRYARDGLTQEQIRQCLYSIGDNHAFLRANRDPCEKMIGYLKQFFQPTQAKDSKSSLAIRSGKGGARLSHDHSKQYAYVLQSLTLWREILHGE</sequence>
<keyword evidence="5" id="KW-1185">Reference proteome</keyword>
<reference evidence="4 5" key="1">
    <citation type="journal article" date="2019" name="New Phytol.">
        <title>Comparative genomics reveals unique wood-decay strategies and fruiting body development in the Schizophyllaceae.</title>
        <authorList>
            <person name="Almasi E."/>
            <person name="Sahu N."/>
            <person name="Krizsan K."/>
            <person name="Balint B."/>
            <person name="Kovacs G.M."/>
            <person name="Kiss B."/>
            <person name="Cseklye J."/>
            <person name="Drula E."/>
            <person name="Henrissat B."/>
            <person name="Nagy I."/>
            <person name="Chovatia M."/>
            <person name="Adam C."/>
            <person name="LaButti K."/>
            <person name="Lipzen A."/>
            <person name="Riley R."/>
            <person name="Grigoriev I.V."/>
            <person name="Nagy L.G."/>
        </authorList>
    </citation>
    <scope>NUCLEOTIDE SEQUENCE [LARGE SCALE GENOMIC DNA]</scope>
    <source>
        <strain evidence="4 5">NL-1724</strain>
    </source>
</reference>
<dbReference type="InterPro" id="IPR000315">
    <property type="entry name" value="Znf_B-box"/>
</dbReference>
<dbReference type="Pfam" id="PF09418">
    <property type="entry name" value="DUF2009"/>
    <property type="match status" value="1"/>
</dbReference>
<feature type="domain" description="B box-type" evidence="3">
    <location>
        <begin position="48"/>
        <end position="94"/>
    </location>
</feature>
<evidence type="ECO:0000313" key="5">
    <source>
        <dbReference type="Proteomes" id="UP000320762"/>
    </source>
</evidence>
<comment type="caution">
    <text evidence="4">The sequence shown here is derived from an EMBL/GenBank/DDBJ whole genome shotgun (WGS) entry which is preliminary data.</text>
</comment>
<evidence type="ECO:0000313" key="4">
    <source>
        <dbReference type="EMBL" id="TRM67912.1"/>
    </source>
</evidence>
<dbReference type="PANTHER" id="PTHR31560:SF0">
    <property type="entry name" value="UPF0652 PROTEIN C22H10.08"/>
    <property type="match status" value="1"/>
</dbReference>
<proteinExistence type="predicted"/>
<dbReference type="Pfam" id="PF22586">
    <property type="entry name" value="ANCHR-like_BBOX"/>
    <property type="match status" value="1"/>
</dbReference>
<keyword evidence="1" id="KW-0479">Metal-binding</keyword>
<dbReference type="InterPro" id="IPR018553">
    <property type="entry name" value="E2_Ub-conjug_enz"/>
</dbReference>
<feature type="compositionally biased region" description="Acidic residues" evidence="2">
    <location>
        <begin position="114"/>
        <end position="127"/>
    </location>
</feature>
<organism evidence="4 5">
    <name type="scientific">Schizophyllum amplum</name>
    <dbReference type="NCBI Taxonomy" id="97359"/>
    <lineage>
        <taxon>Eukaryota</taxon>
        <taxon>Fungi</taxon>
        <taxon>Dikarya</taxon>
        <taxon>Basidiomycota</taxon>
        <taxon>Agaricomycotina</taxon>
        <taxon>Agaricomycetes</taxon>
        <taxon>Agaricomycetidae</taxon>
        <taxon>Agaricales</taxon>
        <taxon>Schizophyllaceae</taxon>
        <taxon>Schizophyllum</taxon>
    </lineage>
</organism>
<accession>A0A550CT01</accession>
<dbReference type="AlphaFoldDB" id="A0A550CT01"/>
<evidence type="ECO:0000259" key="3">
    <source>
        <dbReference type="PROSITE" id="PS50119"/>
    </source>
</evidence>
<dbReference type="Gene3D" id="4.10.640.40">
    <property type="entry name" value="Cytoplasmic polyadenylation element-binding protein, ZZ domain"/>
    <property type="match status" value="1"/>
</dbReference>
<feature type="region of interest" description="Disordered" evidence="2">
    <location>
        <begin position="86"/>
        <end position="142"/>
    </location>
</feature>
<dbReference type="InterPro" id="IPR038446">
    <property type="entry name" value="CEBP_ZZ_sf"/>
</dbReference>
<name>A0A550CT01_9AGAR</name>
<protein>
    <recommendedName>
        <fullName evidence="3">B box-type domain-containing protein</fullName>
    </recommendedName>
</protein>